<evidence type="ECO:0000256" key="3">
    <source>
        <dbReference type="ARBA" id="ARBA00012315"/>
    </source>
</evidence>
<proteinExistence type="inferred from homology"/>
<dbReference type="AlphaFoldDB" id="A0A4V1IU02"/>
<feature type="domain" description="Galactokinase N-terminal" evidence="13">
    <location>
        <begin position="41"/>
        <end position="88"/>
    </location>
</feature>
<dbReference type="InterPro" id="IPR000705">
    <property type="entry name" value="Galactokinase"/>
</dbReference>
<keyword evidence="7" id="KW-0418">Kinase</keyword>
<protein>
    <recommendedName>
        <fullName evidence="4">Galactokinase</fullName>
        <ecNumber evidence="3">2.7.1.6</ecNumber>
    </recommendedName>
    <alternativeName>
        <fullName evidence="9">Galactose kinase</fullName>
    </alternativeName>
</protein>
<dbReference type="InterPro" id="IPR006204">
    <property type="entry name" value="GHMP_kinase_N_dom"/>
</dbReference>
<dbReference type="GO" id="GO:0005524">
    <property type="term" value="F:ATP binding"/>
    <property type="evidence" value="ECO:0007669"/>
    <property type="project" value="UniProtKB-KW"/>
</dbReference>
<dbReference type="GO" id="GO:0005829">
    <property type="term" value="C:cytosol"/>
    <property type="evidence" value="ECO:0007669"/>
    <property type="project" value="TreeGrafter"/>
</dbReference>
<dbReference type="GO" id="GO:0006012">
    <property type="term" value="P:galactose metabolic process"/>
    <property type="evidence" value="ECO:0007669"/>
    <property type="project" value="UniProtKB-UniPathway"/>
</dbReference>
<evidence type="ECO:0000256" key="8">
    <source>
        <dbReference type="ARBA" id="ARBA00022840"/>
    </source>
</evidence>
<evidence type="ECO:0000256" key="5">
    <source>
        <dbReference type="ARBA" id="ARBA00022679"/>
    </source>
</evidence>
<evidence type="ECO:0000256" key="9">
    <source>
        <dbReference type="ARBA" id="ARBA00029590"/>
    </source>
</evidence>
<name>A0A4V1IU02_9FUNG</name>
<dbReference type="PANTHER" id="PTHR10457">
    <property type="entry name" value="MEVALONATE KINASE/GALACTOKINASE"/>
    <property type="match status" value="1"/>
</dbReference>
<evidence type="ECO:0000256" key="2">
    <source>
        <dbReference type="ARBA" id="ARBA00006566"/>
    </source>
</evidence>
<dbReference type="InterPro" id="IPR020568">
    <property type="entry name" value="Ribosomal_Su5_D2-typ_SF"/>
</dbReference>
<dbReference type="InterPro" id="IPR013750">
    <property type="entry name" value="GHMP_kinase_C_dom"/>
</dbReference>
<dbReference type="Pfam" id="PF00288">
    <property type="entry name" value="GHMP_kinases_N"/>
    <property type="match status" value="1"/>
</dbReference>
<comment type="similarity">
    <text evidence="2">Belongs to the GHMP kinase family. GalK subfamily.</text>
</comment>
<dbReference type="InterPro" id="IPR019741">
    <property type="entry name" value="Galactokinase_CS"/>
</dbReference>
<dbReference type="Gene3D" id="1.20.1440.340">
    <property type="match status" value="1"/>
</dbReference>
<evidence type="ECO:0000313" key="14">
    <source>
        <dbReference type="EMBL" id="RKO98847.1"/>
    </source>
</evidence>
<evidence type="ECO:0000256" key="4">
    <source>
        <dbReference type="ARBA" id="ARBA00019487"/>
    </source>
</evidence>
<keyword evidence="5" id="KW-0808">Transferase</keyword>
<comment type="pathway">
    <text evidence="1">Carbohydrate metabolism; galactose metabolism.</text>
</comment>
<dbReference type="Gene3D" id="3.30.70.3170">
    <property type="match status" value="1"/>
</dbReference>
<dbReference type="SUPFAM" id="SSF55060">
    <property type="entry name" value="GHMP Kinase, C-terminal domain"/>
    <property type="match status" value="1"/>
</dbReference>
<dbReference type="SUPFAM" id="SSF54211">
    <property type="entry name" value="Ribosomal protein S5 domain 2-like"/>
    <property type="match status" value="1"/>
</dbReference>
<keyword evidence="15" id="KW-1185">Reference proteome</keyword>
<dbReference type="InterPro" id="IPR036554">
    <property type="entry name" value="GHMP_kinase_C_sf"/>
</dbReference>
<dbReference type="PROSITE" id="PS00106">
    <property type="entry name" value="GALACTOKINASE"/>
    <property type="match status" value="1"/>
</dbReference>
<dbReference type="PRINTS" id="PR00959">
    <property type="entry name" value="MEVGALKINASE"/>
</dbReference>
<dbReference type="InterPro" id="IPR019539">
    <property type="entry name" value="GalKase_N"/>
</dbReference>
<dbReference type="InterPro" id="IPR006206">
    <property type="entry name" value="Mevalonate/galactokinase"/>
</dbReference>
<dbReference type="InterPro" id="IPR006203">
    <property type="entry name" value="GHMP_knse_ATP-bd_CS"/>
</dbReference>
<dbReference type="GO" id="GO:0004335">
    <property type="term" value="F:galactokinase activity"/>
    <property type="evidence" value="ECO:0007669"/>
    <property type="project" value="UniProtKB-EC"/>
</dbReference>
<evidence type="ECO:0000259" key="11">
    <source>
        <dbReference type="Pfam" id="PF00288"/>
    </source>
</evidence>
<keyword evidence="6" id="KW-0547">Nucleotide-binding</keyword>
<dbReference type="PROSITE" id="PS00627">
    <property type="entry name" value="GHMP_KINASES_ATP"/>
    <property type="match status" value="1"/>
</dbReference>
<keyword evidence="8" id="KW-0067">ATP-binding</keyword>
<sequence>MTCTVDLDGDEAPPTYTSLADVYDFKTAAQAAPRYEALYRAYVARFGSAPSLFVRSPGRVNLIGEHIDYAGFSVLPMALNRDILLAVGDIEPVGPGGTVTVRLHHADHAERYVDTEWSHQSGTVLEIDKTVHHWGNYVQGAYRTTLEQIQSDARIGQTLSRFNLAVSSTLPIAAGLSSSAALTCGASLATMAANGVVMKSRQLVRAAIDGEHLAGVACGGMDQSICMLGHREAALRVDFAPHLHVSPVPLPLTSAGEQPVFIIAQTLKTAEKHKYAAVQYNLRFYEATLGAVVLARALNISVPCKTYHAVLNAYYGPEAMRSAPAETLAEAMQRFEDIFPVKGVVNEADVPEMLDISDLSIASLRARYAPDMQCDASGGLHLFARGKHILAEAHRVYAFDALCKLNAGSSMPDPDGTLKALGQLMHESHRSCVELYDCSSPELDTLTTLAEKHGAFGSRLTGAGWGGSCVSLVTADRAAGLIASLCEEYYYQRRPEWRHDPAGQQQLSNMIFASAPQAGANIFRDLIL</sequence>
<gene>
    <name evidence="14" type="ORF">CXG81DRAFT_15369</name>
</gene>
<accession>A0A4V1IU02</accession>
<evidence type="ECO:0000256" key="1">
    <source>
        <dbReference type="ARBA" id="ARBA00004947"/>
    </source>
</evidence>
<comment type="catalytic activity">
    <reaction evidence="10">
        <text>alpha-D-galactose + ATP = alpha-D-galactose 1-phosphate + ADP + H(+)</text>
        <dbReference type="Rhea" id="RHEA:13553"/>
        <dbReference type="ChEBI" id="CHEBI:15378"/>
        <dbReference type="ChEBI" id="CHEBI:28061"/>
        <dbReference type="ChEBI" id="CHEBI:30616"/>
        <dbReference type="ChEBI" id="CHEBI:58336"/>
        <dbReference type="ChEBI" id="CHEBI:456216"/>
        <dbReference type="EC" id="2.7.1.6"/>
    </reaction>
    <physiologicalReaction direction="left-to-right" evidence="10">
        <dbReference type="Rhea" id="RHEA:13554"/>
    </physiologicalReaction>
</comment>
<evidence type="ECO:0000259" key="12">
    <source>
        <dbReference type="Pfam" id="PF08544"/>
    </source>
</evidence>
<evidence type="ECO:0000256" key="10">
    <source>
        <dbReference type="ARBA" id="ARBA00049538"/>
    </source>
</evidence>
<dbReference type="PRINTS" id="PR00473">
    <property type="entry name" value="GALCTOKINASE"/>
</dbReference>
<dbReference type="NCBIfam" id="TIGR00131">
    <property type="entry name" value="gal_kin"/>
    <property type="match status" value="1"/>
</dbReference>
<dbReference type="Pfam" id="PF10509">
    <property type="entry name" value="GalKase_gal_bdg"/>
    <property type="match status" value="1"/>
</dbReference>
<dbReference type="Pfam" id="PF08544">
    <property type="entry name" value="GHMP_kinases_C"/>
    <property type="match status" value="1"/>
</dbReference>
<dbReference type="PIRSF" id="PIRSF000530">
    <property type="entry name" value="Galactokinase"/>
    <property type="match status" value="1"/>
</dbReference>
<dbReference type="STRING" id="1555241.A0A4V1IU02"/>
<feature type="domain" description="GHMP kinase N-terminal" evidence="11">
    <location>
        <begin position="136"/>
        <end position="229"/>
    </location>
</feature>
<dbReference type="InterPro" id="IPR014721">
    <property type="entry name" value="Ribsml_uS5_D2-typ_fold_subgr"/>
</dbReference>
<feature type="domain" description="GHMP kinase C-terminal" evidence="12">
    <location>
        <begin position="416"/>
        <end position="490"/>
    </location>
</feature>
<reference evidence="15" key="1">
    <citation type="journal article" date="2018" name="Nat. Microbiol.">
        <title>Leveraging single-cell genomics to expand the fungal tree of life.</title>
        <authorList>
            <person name="Ahrendt S.R."/>
            <person name="Quandt C.A."/>
            <person name="Ciobanu D."/>
            <person name="Clum A."/>
            <person name="Salamov A."/>
            <person name="Andreopoulos B."/>
            <person name="Cheng J.F."/>
            <person name="Woyke T."/>
            <person name="Pelin A."/>
            <person name="Henrissat B."/>
            <person name="Reynolds N.K."/>
            <person name="Benny G.L."/>
            <person name="Smith M.E."/>
            <person name="James T.Y."/>
            <person name="Grigoriev I.V."/>
        </authorList>
    </citation>
    <scope>NUCLEOTIDE SEQUENCE [LARGE SCALE GENOMIC DNA]</scope>
    <source>
        <strain evidence="15">ATCC 52028</strain>
    </source>
</reference>
<evidence type="ECO:0000313" key="15">
    <source>
        <dbReference type="Proteomes" id="UP000274922"/>
    </source>
</evidence>
<dbReference type="UniPathway" id="UPA00214"/>
<organism evidence="14 15">
    <name type="scientific">Caulochytrium protostelioides</name>
    <dbReference type="NCBI Taxonomy" id="1555241"/>
    <lineage>
        <taxon>Eukaryota</taxon>
        <taxon>Fungi</taxon>
        <taxon>Fungi incertae sedis</taxon>
        <taxon>Chytridiomycota</taxon>
        <taxon>Chytridiomycota incertae sedis</taxon>
        <taxon>Chytridiomycetes</taxon>
        <taxon>Caulochytriales</taxon>
        <taxon>Caulochytriaceae</taxon>
        <taxon>Caulochytrium</taxon>
    </lineage>
</organism>
<dbReference type="EMBL" id="ML014354">
    <property type="protein sequence ID" value="RKO98847.1"/>
    <property type="molecule type" value="Genomic_DNA"/>
</dbReference>
<evidence type="ECO:0000259" key="13">
    <source>
        <dbReference type="Pfam" id="PF10509"/>
    </source>
</evidence>
<dbReference type="EC" id="2.7.1.6" evidence="3"/>
<dbReference type="PANTHER" id="PTHR10457:SF7">
    <property type="entry name" value="GALACTOKINASE-RELATED"/>
    <property type="match status" value="1"/>
</dbReference>
<dbReference type="OrthoDB" id="187738at2759"/>
<evidence type="ECO:0000256" key="6">
    <source>
        <dbReference type="ARBA" id="ARBA00022741"/>
    </source>
</evidence>
<dbReference type="Gene3D" id="3.30.230.10">
    <property type="match status" value="1"/>
</dbReference>
<evidence type="ECO:0000256" key="7">
    <source>
        <dbReference type="ARBA" id="ARBA00022777"/>
    </source>
</evidence>
<dbReference type="Proteomes" id="UP000274922">
    <property type="component" value="Unassembled WGS sequence"/>
</dbReference>